<evidence type="ECO:0000313" key="3">
    <source>
        <dbReference type="Proteomes" id="UP000721236"/>
    </source>
</evidence>
<protein>
    <recommendedName>
        <fullName evidence="4">Proteasome-type protease</fullName>
    </recommendedName>
</protein>
<dbReference type="PIRSF" id="PIRSF009120">
    <property type="entry name" value="UCP009120_prtse"/>
    <property type="match status" value="1"/>
</dbReference>
<evidence type="ECO:0000313" key="2">
    <source>
        <dbReference type="EMBL" id="CAG9172861.1"/>
    </source>
</evidence>
<dbReference type="CDD" id="cd03765">
    <property type="entry name" value="proteasome_beta_bacterial"/>
    <property type="match status" value="1"/>
</dbReference>
<gene>
    <name evidence="2" type="ORF">LMG21510_02094</name>
</gene>
<evidence type="ECO:0008006" key="4">
    <source>
        <dbReference type="Google" id="ProtNLM"/>
    </source>
</evidence>
<dbReference type="Gene3D" id="3.60.20.10">
    <property type="entry name" value="Glutamine Phosphoribosylpyrophosphate, subunit 1, domain 1"/>
    <property type="match status" value="1"/>
</dbReference>
<name>A0ABN7YKE3_9BURK</name>
<dbReference type="EMBL" id="CAJZAH010000002">
    <property type="protein sequence ID" value="CAG9172861.1"/>
    <property type="molecule type" value="Genomic_DNA"/>
</dbReference>
<accession>A0ABN7YKE3</accession>
<organism evidence="2 3">
    <name type="scientific">Cupriavidus respiraculi</name>
    <dbReference type="NCBI Taxonomy" id="195930"/>
    <lineage>
        <taxon>Bacteria</taxon>
        <taxon>Pseudomonadati</taxon>
        <taxon>Pseudomonadota</taxon>
        <taxon>Betaproteobacteria</taxon>
        <taxon>Burkholderiales</taxon>
        <taxon>Burkholderiaceae</taxon>
        <taxon>Cupriavidus</taxon>
    </lineage>
</organism>
<dbReference type="InterPro" id="IPR029055">
    <property type="entry name" value="Ntn_hydrolases_N"/>
</dbReference>
<dbReference type="SUPFAM" id="SSF56235">
    <property type="entry name" value="N-terminal nucleophile aminohydrolases (Ntn hydrolases)"/>
    <property type="match status" value="1"/>
</dbReference>
<keyword evidence="3" id="KW-1185">Reference proteome</keyword>
<sequence>MPAPMALECRIRAPSRGATPTPQEQDTIMTYCVAMRLDAGLVFLSDSRTNAGVDAISTARKLTVFEEPGDRVMVLLTAGNLAISQSVRQILCEGRDEKRSLWTARDMFEAAAIVGEAVRQVHRRDAAALRDAGIDFNVSLIFGGQVRGERVRLFNIYAAGNFVEATPENCYFQIGEAKYGKPIIDRVIHPGMPLDKAAKCALISMDSTLKSNISVGLPLDLLVYEADTLRVTRFVNIDEKNAYFRMIRDTWGQRLRQVFGEIGDPEWDATVPAEFPLARQGEADRWGQPVRARRERPRSQ</sequence>
<proteinExistence type="predicted"/>
<feature type="compositionally biased region" description="Basic residues" evidence="1">
    <location>
        <begin position="291"/>
        <end position="300"/>
    </location>
</feature>
<feature type="region of interest" description="Disordered" evidence="1">
    <location>
        <begin position="278"/>
        <end position="300"/>
    </location>
</feature>
<dbReference type="InterPro" id="IPR016545">
    <property type="entry name" value="UCP009120_prtse"/>
</dbReference>
<dbReference type="Proteomes" id="UP000721236">
    <property type="component" value="Unassembled WGS sequence"/>
</dbReference>
<comment type="caution">
    <text evidence="2">The sequence shown here is derived from an EMBL/GenBank/DDBJ whole genome shotgun (WGS) entry which is preliminary data.</text>
</comment>
<evidence type="ECO:0000256" key="1">
    <source>
        <dbReference type="SAM" id="MobiDB-lite"/>
    </source>
</evidence>
<reference evidence="2 3" key="1">
    <citation type="submission" date="2021-08" db="EMBL/GenBank/DDBJ databases">
        <authorList>
            <person name="Peeters C."/>
        </authorList>
    </citation>
    <scope>NUCLEOTIDE SEQUENCE [LARGE SCALE GENOMIC DNA]</scope>
    <source>
        <strain evidence="2 3">LMG 21510</strain>
    </source>
</reference>